<dbReference type="InterPro" id="IPR029032">
    <property type="entry name" value="AhpD-like"/>
</dbReference>
<gene>
    <name evidence="2" type="ORF">MNBD_ALPHA06-57</name>
</gene>
<evidence type="ECO:0000313" key="2">
    <source>
        <dbReference type="EMBL" id="VAV95324.1"/>
    </source>
</evidence>
<accession>A0A3B0RP38</accession>
<dbReference type="AlphaFoldDB" id="A0A3B0RP38"/>
<name>A0A3B0RP38_9ZZZZ</name>
<dbReference type="Pfam" id="PF02627">
    <property type="entry name" value="CMD"/>
    <property type="match status" value="1"/>
</dbReference>
<evidence type="ECO:0000259" key="1">
    <source>
        <dbReference type="Pfam" id="PF02627"/>
    </source>
</evidence>
<dbReference type="PANTHER" id="PTHR35446:SF2">
    <property type="entry name" value="CARBOXYMUCONOLACTONE DECARBOXYLASE-LIKE DOMAIN-CONTAINING PROTEIN"/>
    <property type="match status" value="1"/>
</dbReference>
<reference evidence="2" key="1">
    <citation type="submission" date="2018-06" db="EMBL/GenBank/DDBJ databases">
        <authorList>
            <person name="Zhirakovskaya E."/>
        </authorList>
    </citation>
    <scope>NUCLEOTIDE SEQUENCE</scope>
</reference>
<dbReference type="InterPro" id="IPR003779">
    <property type="entry name" value="CMD-like"/>
</dbReference>
<dbReference type="GO" id="GO:0051920">
    <property type="term" value="F:peroxiredoxin activity"/>
    <property type="evidence" value="ECO:0007669"/>
    <property type="project" value="InterPro"/>
</dbReference>
<dbReference type="EMBL" id="UOEE01000200">
    <property type="protein sequence ID" value="VAV95324.1"/>
    <property type="molecule type" value="Genomic_DNA"/>
</dbReference>
<proteinExistence type="predicted"/>
<protein>
    <recommendedName>
        <fullName evidence="1">Carboxymuconolactone decarboxylase-like domain-containing protein</fullName>
    </recommendedName>
</protein>
<feature type="domain" description="Carboxymuconolactone decarboxylase-like" evidence="1">
    <location>
        <begin position="44"/>
        <end position="123"/>
    </location>
</feature>
<dbReference type="PANTHER" id="PTHR35446">
    <property type="entry name" value="SI:CH211-175M2.5"/>
    <property type="match status" value="1"/>
</dbReference>
<dbReference type="SUPFAM" id="SSF69118">
    <property type="entry name" value="AhpD-like"/>
    <property type="match status" value="1"/>
</dbReference>
<dbReference type="Gene3D" id="1.20.1290.10">
    <property type="entry name" value="AhpD-like"/>
    <property type="match status" value="1"/>
</dbReference>
<sequence length="194" mass="21184">MARIKLIDPDKSEGRTREVFERVKQYYHMVPGLQKGLAYLPETTNALWDLSLMTAMEGSISEELKRVFFAVTAHEVECEYCTAAHMIALLGKAWTQEECIEVITGNPSPRLSDKENAAVNFARAVAQRPAGVTDAMTDAMRDAGWSDAEIVEVVAAVALMRYTSTVASALDVPLEASMEGVGVSCGVPLNKLEE</sequence>
<organism evidence="2">
    <name type="scientific">hydrothermal vent metagenome</name>
    <dbReference type="NCBI Taxonomy" id="652676"/>
    <lineage>
        <taxon>unclassified sequences</taxon>
        <taxon>metagenomes</taxon>
        <taxon>ecological metagenomes</taxon>
    </lineage>
</organism>